<feature type="transmembrane region" description="Helical" evidence="1">
    <location>
        <begin position="9"/>
        <end position="27"/>
    </location>
</feature>
<evidence type="ECO:0000256" key="1">
    <source>
        <dbReference type="SAM" id="Phobius"/>
    </source>
</evidence>
<protein>
    <submittedName>
        <fullName evidence="2">Uncharacterized protein</fullName>
    </submittedName>
</protein>
<name>A0A0E9UY93_ANGAN</name>
<dbReference type="EMBL" id="GBXM01037753">
    <property type="protein sequence ID" value="JAH70824.1"/>
    <property type="molecule type" value="Transcribed_RNA"/>
</dbReference>
<keyword evidence="1" id="KW-1133">Transmembrane helix</keyword>
<proteinExistence type="predicted"/>
<dbReference type="AlphaFoldDB" id="A0A0E9UY93"/>
<sequence>MIRASSRDFFRSFSVTLGLFLSLHVLLP</sequence>
<reference evidence="2" key="2">
    <citation type="journal article" date="2015" name="Fish Shellfish Immunol.">
        <title>Early steps in the European eel (Anguilla anguilla)-Vibrio vulnificus interaction in the gills: Role of the RtxA13 toxin.</title>
        <authorList>
            <person name="Callol A."/>
            <person name="Pajuelo D."/>
            <person name="Ebbesson L."/>
            <person name="Teles M."/>
            <person name="MacKenzie S."/>
            <person name="Amaro C."/>
        </authorList>
    </citation>
    <scope>NUCLEOTIDE SEQUENCE</scope>
</reference>
<accession>A0A0E9UY93</accession>
<reference evidence="2" key="1">
    <citation type="submission" date="2014-11" db="EMBL/GenBank/DDBJ databases">
        <authorList>
            <person name="Amaro Gonzalez C."/>
        </authorList>
    </citation>
    <scope>NUCLEOTIDE SEQUENCE</scope>
</reference>
<evidence type="ECO:0000313" key="2">
    <source>
        <dbReference type="EMBL" id="JAH70824.1"/>
    </source>
</evidence>
<organism evidence="2">
    <name type="scientific">Anguilla anguilla</name>
    <name type="common">European freshwater eel</name>
    <name type="synonym">Muraena anguilla</name>
    <dbReference type="NCBI Taxonomy" id="7936"/>
    <lineage>
        <taxon>Eukaryota</taxon>
        <taxon>Metazoa</taxon>
        <taxon>Chordata</taxon>
        <taxon>Craniata</taxon>
        <taxon>Vertebrata</taxon>
        <taxon>Euteleostomi</taxon>
        <taxon>Actinopterygii</taxon>
        <taxon>Neopterygii</taxon>
        <taxon>Teleostei</taxon>
        <taxon>Anguilliformes</taxon>
        <taxon>Anguillidae</taxon>
        <taxon>Anguilla</taxon>
    </lineage>
</organism>
<keyword evidence="1" id="KW-0812">Transmembrane</keyword>
<keyword evidence="1" id="KW-0472">Membrane</keyword>